<dbReference type="Proteomes" id="UP000278907">
    <property type="component" value="Unassembled WGS sequence"/>
</dbReference>
<keyword evidence="3" id="KW-1185">Reference proteome</keyword>
<evidence type="ECO:0000313" key="3">
    <source>
        <dbReference type="Proteomes" id="UP000278907"/>
    </source>
</evidence>
<proteinExistence type="predicted"/>
<keyword evidence="1" id="KW-0732">Signal</keyword>
<organism evidence="2 3">
    <name type="scientific">Corallococcus praedator</name>
    <dbReference type="NCBI Taxonomy" id="2316724"/>
    <lineage>
        <taxon>Bacteria</taxon>
        <taxon>Pseudomonadati</taxon>
        <taxon>Myxococcota</taxon>
        <taxon>Myxococcia</taxon>
        <taxon>Myxococcales</taxon>
        <taxon>Cystobacterineae</taxon>
        <taxon>Myxococcaceae</taxon>
        <taxon>Corallococcus</taxon>
    </lineage>
</organism>
<evidence type="ECO:0000256" key="1">
    <source>
        <dbReference type="SAM" id="SignalP"/>
    </source>
</evidence>
<dbReference type="RefSeq" id="WP_120582526.1">
    <property type="nucleotide sequence ID" value="NZ_RAWI01000005.1"/>
</dbReference>
<feature type="signal peptide" evidence="1">
    <location>
        <begin position="1"/>
        <end position="21"/>
    </location>
</feature>
<dbReference type="EMBL" id="RAWI01000005">
    <property type="protein sequence ID" value="RKI17111.1"/>
    <property type="molecule type" value="Genomic_DNA"/>
</dbReference>
<accession>A0ABX9QSG0</accession>
<dbReference type="Pfam" id="PF09544">
    <property type="entry name" value="DUF2381"/>
    <property type="match status" value="1"/>
</dbReference>
<dbReference type="InterPro" id="IPR011754">
    <property type="entry name" value="Mxa_paralog_2268"/>
</dbReference>
<gene>
    <name evidence="2" type="ORF">D7Y13_01385</name>
</gene>
<sequence length="303" mass="32619">MSSSSFVVLLGLLFVAETAVAQSEGSASVPGARRIELTPDDVQSAPEIAVSSGLSTALFFDSDLMRDSVELEGRDRFTLMDVGQATIRLVPSSRVTPGERFRLVVRFRDGAAPVSAFFLLRVHPAKAESVIEVYRGRRTIETYQQEAREAHAELVRCQIENARLLVEHDAPGGLAGLISTGGMDEHGVTGRVVTQDISQSAGSDLRASYVTTYRSTTGVAVDIQLTVKAGARPWIAKGTTLKGKAGVELTVLRVWQQRPIPAGEIGRVVIEAEASATTRGPFTLKLWEEDGPRTVTLGNVTFP</sequence>
<dbReference type="NCBIfam" id="TIGR02268">
    <property type="entry name" value="Myxococcus xanthus paralogous family TIGR02268"/>
    <property type="match status" value="1"/>
</dbReference>
<comment type="caution">
    <text evidence="2">The sequence shown here is derived from an EMBL/GenBank/DDBJ whole genome shotgun (WGS) entry which is preliminary data.</text>
</comment>
<name>A0ABX9QSG0_9BACT</name>
<reference evidence="2 3" key="1">
    <citation type="submission" date="2018-09" db="EMBL/GenBank/DDBJ databases">
        <authorList>
            <person name="Livingstone P.G."/>
            <person name="Whitworth D.E."/>
        </authorList>
    </citation>
    <scope>NUCLEOTIDE SEQUENCE [LARGE SCALE GENOMIC DNA]</scope>
    <source>
        <strain evidence="2 3">CA031B</strain>
    </source>
</reference>
<evidence type="ECO:0000313" key="2">
    <source>
        <dbReference type="EMBL" id="RKI17111.1"/>
    </source>
</evidence>
<feature type="chain" id="PRO_5045345013" evidence="1">
    <location>
        <begin position="22"/>
        <end position="303"/>
    </location>
</feature>
<protein>
    <submittedName>
        <fullName evidence="2">DUF2381 family protein</fullName>
    </submittedName>
</protein>